<dbReference type="PANTHER" id="PTHR39583:SF3">
    <property type="entry name" value="PREPILIN PEPTIDASE-DEPENDENT PROTEIN B"/>
    <property type="match status" value="1"/>
</dbReference>
<dbReference type="Pfam" id="PF07963">
    <property type="entry name" value="N_methyl"/>
    <property type="match status" value="1"/>
</dbReference>
<evidence type="ECO:0000313" key="6">
    <source>
        <dbReference type="EMBL" id="EML1471726.1"/>
    </source>
</evidence>
<evidence type="ECO:0000256" key="4">
    <source>
        <dbReference type="ARBA" id="ARBA00022989"/>
    </source>
</evidence>
<dbReference type="NCBIfam" id="NF007848">
    <property type="entry name" value="PRK10557.1"/>
    <property type="match status" value="1"/>
</dbReference>
<dbReference type="InterPro" id="IPR016419">
    <property type="entry name" value="Prepilin_Pept-dep_B_prd"/>
</dbReference>
<sequence>MSLTERGFSLAETLIAIAISSVLLLGSARYLPALQRGALQQYRAQMLAEEVWQRVYVISRHLQRAGYCASRRCAGNPLHLAPGCALIRWDTRLTLARGEKAVANADVTGFRLRDGALETLRGAESCAGKGWERMTDPDALIVEAFTVSRHEIPGSAPLLTVTLAARSGEEGRESLRASFSVTAYNL</sequence>
<comment type="subcellular location">
    <subcellularLocation>
        <location evidence="1">Membrane</location>
        <topology evidence="1">Single-pass membrane protein</topology>
    </subcellularLocation>
</comment>
<dbReference type="NCBIfam" id="TIGR02532">
    <property type="entry name" value="IV_pilin_GFxxxE"/>
    <property type="match status" value="1"/>
</dbReference>
<dbReference type="EMBL" id="ABLOKC030000011">
    <property type="protein sequence ID" value="EML1471726.1"/>
    <property type="molecule type" value="Genomic_DNA"/>
</dbReference>
<keyword evidence="3" id="KW-0812">Transmembrane</keyword>
<comment type="caution">
    <text evidence="6">The sequence shown here is derived from an EMBL/GenBank/DDBJ whole genome shotgun (WGS) entry which is preliminary data.</text>
</comment>
<dbReference type="InterPro" id="IPR051621">
    <property type="entry name" value="T2SS_protein_J"/>
</dbReference>
<evidence type="ECO:0000256" key="2">
    <source>
        <dbReference type="ARBA" id="ARBA00022481"/>
    </source>
</evidence>
<keyword evidence="2" id="KW-0488">Methylation</keyword>
<keyword evidence="4" id="KW-1133">Transmembrane helix</keyword>
<protein>
    <submittedName>
        <fullName evidence="6">Prepilin peptidase-dependent protein</fullName>
    </submittedName>
</protein>
<dbReference type="GO" id="GO:0015628">
    <property type="term" value="P:protein secretion by the type II secretion system"/>
    <property type="evidence" value="ECO:0007669"/>
    <property type="project" value="TreeGrafter"/>
</dbReference>
<gene>
    <name evidence="6" type="ORF">QEG54_002461</name>
</gene>
<dbReference type="RefSeq" id="WP_048287833.1">
    <property type="nucleotide sequence ID" value="NZ_LDZN01000007.1"/>
</dbReference>
<proteinExistence type="predicted"/>
<dbReference type="InterPro" id="IPR012902">
    <property type="entry name" value="N_methyl_site"/>
</dbReference>
<accession>A0AAI9DL03</accession>
<reference evidence="6" key="1">
    <citation type="submission" date="2024-02" db="EMBL/GenBank/DDBJ databases">
        <authorList>
            <consortium name="Clinical and Environmental Microbiology Branch: Whole genome sequencing antimicrobial resistance pathogens in the healthcare setting"/>
        </authorList>
    </citation>
    <scope>NUCLEOTIDE SEQUENCE</scope>
    <source>
        <strain evidence="6">2021DK-00143</strain>
    </source>
</reference>
<dbReference type="AlphaFoldDB" id="A0AAI9DL03"/>
<dbReference type="GO" id="GO:0016020">
    <property type="term" value="C:membrane"/>
    <property type="evidence" value="ECO:0007669"/>
    <property type="project" value="UniProtKB-SubCell"/>
</dbReference>
<organism evidence="6">
    <name type="scientific">Pluralibacter gergoviae</name>
    <name type="common">Enterobacter gergoviae</name>
    <dbReference type="NCBI Taxonomy" id="61647"/>
    <lineage>
        <taxon>Bacteria</taxon>
        <taxon>Pseudomonadati</taxon>
        <taxon>Pseudomonadota</taxon>
        <taxon>Gammaproteobacteria</taxon>
        <taxon>Enterobacterales</taxon>
        <taxon>Enterobacteriaceae</taxon>
        <taxon>Pluralibacter</taxon>
    </lineage>
</organism>
<dbReference type="PIRSF" id="PIRSF004525">
    <property type="entry name" value="Pilin_peptidase-dep_B_prd"/>
    <property type="match status" value="1"/>
</dbReference>
<keyword evidence="5" id="KW-0472">Membrane</keyword>
<name>A0AAI9DL03_PLUGE</name>
<evidence type="ECO:0000256" key="1">
    <source>
        <dbReference type="ARBA" id="ARBA00004167"/>
    </source>
</evidence>
<evidence type="ECO:0000256" key="5">
    <source>
        <dbReference type="ARBA" id="ARBA00023136"/>
    </source>
</evidence>
<evidence type="ECO:0000256" key="3">
    <source>
        <dbReference type="ARBA" id="ARBA00022692"/>
    </source>
</evidence>
<dbReference type="PANTHER" id="PTHR39583">
    <property type="entry name" value="TYPE II SECRETION SYSTEM PROTEIN J-RELATED"/>
    <property type="match status" value="1"/>
</dbReference>